<feature type="transmembrane region" description="Helical" evidence="10">
    <location>
        <begin position="127"/>
        <end position="144"/>
    </location>
</feature>
<comment type="similarity">
    <text evidence="2">Belongs to the sodium:solute symporter (SSF) (TC 2.A.21) family.</text>
</comment>
<keyword evidence="6" id="KW-0769">Symport</keyword>
<evidence type="ECO:0000256" key="4">
    <source>
        <dbReference type="ARBA" id="ARBA00022475"/>
    </source>
</evidence>
<proteinExistence type="inferred from homology"/>
<feature type="transmembrane region" description="Helical" evidence="10">
    <location>
        <begin position="193"/>
        <end position="211"/>
    </location>
</feature>
<dbReference type="PROSITE" id="PS50283">
    <property type="entry name" value="NA_SOLUT_SYMP_3"/>
    <property type="match status" value="1"/>
</dbReference>
<evidence type="ECO:0000256" key="3">
    <source>
        <dbReference type="ARBA" id="ARBA00022448"/>
    </source>
</evidence>
<organism evidence="11 12">
    <name type="scientific">Streptomyces endophyticus</name>
    <dbReference type="NCBI Taxonomy" id="714166"/>
    <lineage>
        <taxon>Bacteria</taxon>
        <taxon>Bacillati</taxon>
        <taxon>Actinomycetota</taxon>
        <taxon>Actinomycetes</taxon>
        <taxon>Kitasatosporales</taxon>
        <taxon>Streptomycetaceae</taxon>
        <taxon>Streptomyces</taxon>
    </lineage>
</organism>
<keyword evidence="12" id="KW-1185">Reference proteome</keyword>
<feature type="region of interest" description="Disordered" evidence="9">
    <location>
        <begin position="517"/>
        <end position="539"/>
    </location>
</feature>
<feature type="transmembrane region" description="Helical" evidence="10">
    <location>
        <begin position="491"/>
        <end position="511"/>
    </location>
</feature>
<protein>
    <recommendedName>
        <fullName evidence="13">Cation acetate symporter</fullName>
    </recommendedName>
</protein>
<evidence type="ECO:0000256" key="1">
    <source>
        <dbReference type="ARBA" id="ARBA00004651"/>
    </source>
</evidence>
<feature type="transmembrane region" description="Helical" evidence="10">
    <location>
        <begin position="67"/>
        <end position="94"/>
    </location>
</feature>
<feature type="transmembrane region" description="Helical" evidence="10">
    <location>
        <begin position="164"/>
        <end position="181"/>
    </location>
</feature>
<name>A0ABU6FCR1_9ACTN</name>
<dbReference type="EMBL" id="JAOZYC010000149">
    <property type="protein sequence ID" value="MEB8341644.1"/>
    <property type="molecule type" value="Genomic_DNA"/>
</dbReference>
<evidence type="ECO:0000256" key="8">
    <source>
        <dbReference type="ARBA" id="ARBA00023136"/>
    </source>
</evidence>
<dbReference type="InterPro" id="IPR050277">
    <property type="entry name" value="Sodium:Solute_Symporter"/>
</dbReference>
<evidence type="ECO:0000313" key="11">
    <source>
        <dbReference type="EMBL" id="MEB8341644.1"/>
    </source>
</evidence>
<keyword evidence="4" id="KW-1003">Cell membrane</keyword>
<feature type="transmembrane region" description="Helical" evidence="10">
    <location>
        <begin position="252"/>
        <end position="273"/>
    </location>
</feature>
<dbReference type="InterPro" id="IPR038377">
    <property type="entry name" value="Na/Glc_symporter_sf"/>
</dbReference>
<evidence type="ECO:0000256" key="9">
    <source>
        <dbReference type="SAM" id="MobiDB-lite"/>
    </source>
</evidence>
<evidence type="ECO:0000256" key="10">
    <source>
        <dbReference type="SAM" id="Phobius"/>
    </source>
</evidence>
<dbReference type="PANTHER" id="PTHR48086">
    <property type="entry name" value="SODIUM/PROLINE SYMPORTER-RELATED"/>
    <property type="match status" value="1"/>
</dbReference>
<dbReference type="Gene3D" id="1.20.1730.10">
    <property type="entry name" value="Sodium/glucose cotransporter"/>
    <property type="match status" value="1"/>
</dbReference>
<keyword evidence="7 10" id="KW-1133">Transmembrane helix</keyword>
<evidence type="ECO:0000256" key="2">
    <source>
        <dbReference type="ARBA" id="ARBA00006434"/>
    </source>
</evidence>
<feature type="transmembrane region" description="Helical" evidence="10">
    <location>
        <begin position="344"/>
        <end position="365"/>
    </location>
</feature>
<gene>
    <name evidence="11" type="ORF">OKJ99_29540</name>
</gene>
<feature type="transmembrane region" description="Helical" evidence="10">
    <location>
        <begin position="402"/>
        <end position="419"/>
    </location>
</feature>
<evidence type="ECO:0000256" key="7">
    <source>
        <dbReference type="ARBA" id="ARBA00022989"/>
    </source>
</evidence>
<dbReference type="InterPro" id="IPR001734">
    <property type="entry name" value="Na/solute_symporter"/>
</dbReference>
<evidence type="ECO:0008006" key="13">
    <source>
        <dbReference type="Google" id="ProtNLM"/>
    </source>
</evidence>
<comment type="subcellular location">
    <subcellularLocation>
        <location evidence="1">Cell membrane</location>
        <topology evidence="1">Multi-pass membrane protein</topology>
    </subcellularLocation>
</comment>
<feature type="transmembrane region" description="Helical" evidence="10">
    <location>
        <begin position="285"/>
        <end position="311"/>
    </location>
</feature>
<dbReference type="Proteomes" id="UP001354931">
    <property type="component" value="Unassembled WGS sequence"/>
</dbReference>
<dbReference type="RefSeq" id="WP_326020942.1">
    <property type="nucleotide sequence ID" value="NZ_JAOZYC010000149.1"/>
</dbReference>
<evidence type="ECO:0000256" key="6">
    <source>
        <dbReference type="ARBA" id="ARBA00022847"/>
    </source>
</evidence>
<keyword evidence="5 10" id="KW-0812">Transmembrane</keyword>
<accession>A0ABU6FCR1</accession>
<feature type="transmembrane region" description="Helical" evidence="10">
    <location>
        <begin position="466"/>
        <end position="485"/>
    </location>
</feature>
<evidence type="ECO:0000313" key="12">
    <source>
        <dbReference type="Proteomes" id="UP001354931"/>
    </source>
</evidence>
<keyword evidence="8 10" id="KW-0472">Membrane</keyword>
<keyword evidence="3" id="KW-0813">Transport</keyword>
<feature type="transmembrane region" description="Helical" evidence="10">
    <location>
        <begin position="7"/>
        <end position="29"/>
    </location>
</feature>
<dbReference type="PANTHER" id="PTHR48086:SF6">
    <property type="entry name" value="CATION_ACETATE SYMPORTER ACTP"/>
    <property type="match status" value="1"/>
</dbReference>
<comment type="caution">
    <text evidence="11">The sequence shown here is derived from an EMBL/GenBank/DDBJ whole genome shotgun (WGS) entry which is preliminary data.</text>
</comment>
<feature type="transmembrane region" description="Helical" evidence="10">
    <location>
        <begin position="425"/>
        <end position="446"/>
    </location>
</feature>
<sequence length="539" mass="55806">MGDFTGGLVIALLLFLLFIGACLFLSMWASPDLRVGDEFFRVSEDKRLSTRMTGFAYSGDIANAAAVMYLVGVVAVAGGDGLFVALAAALSPLLMRQWLAKRLAGAGGRSFGETVARHLPPGPGRRAAGFALLAATVPLVTAQFQPLGDTAQMVGITDLETRQLLIVLMGALIVSCAAIGATRGATVLQMAKMAGLVLIAPLLGLLVLIRFGGNFGSIFDAADRQRSGSAGSGSYLELGQLFGNGPVGFVDLAAFCLCVLTGAAFMPYLIARFTDAPKPADARRVAGVGFAVIAPMCAAAALIGFGAAALVPHEKLVAQGQFGGNIIARLAIALDGGEDGLGKWLLFVLCATFLMVLAATSVLLLSAAASIVRDLSSGGAVAKPEGRKSDGTTSVSAGRARLIMVTIGGVSILLAALTPDVSPQFWLIVSYTVTTSSVLPLVIHGLRSDRPMSAAAMKRCVYGSTAAILIVTFFSPSVSGTPYALFPDLDWNYWPFHSSVLIGAPVGFLLARPRRGDRPTRGAAVPQAQAETPFPTRAG</sequence>
<reference evidence="11 12" key="1">
    <citation type="submission" date="2022-10" db="EMBL/GenBank/DDBJ databases">
        <authorList>
            <person name="Xie J."/>
            <person name="Shen N."/>
        </authorList>
    </citation>
    <scope>NUCLEOTIDE SEQUENCE [LARGE SCALE GENOMIC DNA]</scope>
    <source>
        <strain evidence="11 12">YIM65594</strain>
    </source>
</reference>
<evidence type="ECO:0000256" key="5">
    <source>
        <dbReference type="ARBA" id="ARBA00022692"/>
    </source>
</evidence>